<feature type="region of interest" description="Disordered" evidence="4">
    <location>
        <begin position="44"/>
        <end position="94"/>
    </location>
</feature>
<dbReference type="AlphaFoldDB" id="A0A381Z6N2"/>
<dbReference type="SUPFAM" id="SSF52166">
    <property type="entry name" value="Ribosomal protein L4"/>
    <property type="match status" value="1"/>
</dbReference>
<evidence type="ECO:0000256" key="2">
    <source>
        <dbReference type="ARBA" id="ARBA00022980"/>
    </source>
</evidence>
<accession>A0A381Z6N2</accession>
<evidence type="ECO:0008006" key="6">
    <source>
        <dbReference type="Google" id="ProtNLM"/>
    </source>
</evidence>
<reference evidence="5" key="1">
    <citation type="submission" date="2018-05" db="EMBL/GenBank/DDBJ databases">
        <authorList>
            <person name="Lanie J.A."/>
            <person name="Ng W.-L."/>
            <person name="Kazmierczak K.M."/>
            <person name="Andrzejewski T.M."/>
            <person name="Davidsen T.M."/>
            <person name="Wayne K.J."/>
            <person name="Tettelin H."/>
            <person name="Glass J.I."/>
            <person name="Rusch D."/>
            <person name="Podicherti R."/>
            <person name="Tsui H.-C.T."/>
            <person name="Winkler M.E."/>
        </authorList>
    </citation>
    <scope>NUCLEOTIDE SEQUENCE</scope>
</reference>
<keyword evidence="2" id="KW-0689">Ribosomal protein</keyword>
<dbReference type="NCBIfam" id="TIGR03953">
    <property type="entry name" value="rplD_bact"/>
    <property type="match status" value="1"/>
</dbReference>
<dbReference type="Pfam" id="PF00573">
    <property type="entry name" value="Ribosomal_L4"/>
    <property type="match status" value="1"/>
</dbReference>
<evidence type="ECO:0000256" key="3">
    <source>
        <dbReference type="ARBA" id="ARBA00023274"/>
    </source>
</evidence>
<dbReference type="GO" id="GO:1990904">
    <property type="term" value="C:ribonucleoprotein complex"/>
    <property type="evidence" value="ECO:0007669"/>
    <property type="project" value="UniProtKB-KW"/>
</dbReference>
<dbReference type="InterPro" id="IPR023574">
    <property type="entry name" value="Ribosomal_uL4_dom_sf"/>
</dbReference>
<dbReference type="InterPro" id="IPR013005">
    <property type="entry name" value="Ribosomal_uL4-like"/>
</dbReference>
<dbReference type="PANTHER" id="PTHR10746:SF6">
    <property type="entry name" value="LARGE RIBOSOMAL SUBUNIT PROTEIN UL4M"/>
    <property type="match status" value="1"/>
</dbReference>
<protein>
    <recommendedName>
        <fullName evidence="6">50S ribosomal protein L4</fullName>
    </recommendedName>
</protein>
<gene>
    <name evidence="5" type="ORF">METZ01_LOCUS137287</name>
</gene>
<comment type="similarity">
    <text evidence="1">Belongs to the universal ribosomal protein uL4 family.</text>
</comment>
<dbReference type="PANTHER" id="PTHR10746">
    <property type="entry name" value="50S RIBOSOMAL PROTEIN L4"/>
    <property type="match status" value="1"/>
</dbReference>
<dbReference type="GO" id="GO:0005840">
    <property type="term" value="C:ribosome"/>
    <property type="evidence" value="ECO:0007669"/>
    <property type="project" value="UniProtKB-KW"/>
</dbReference>
<dbReference type="Gene3D" id="3.40.1370.10">
    <property type="match status" value="1"/>
</dbReference>
<sequence length="230" mass="25711">MKVKLIDHKGTIVGDHNIHNSISSYPLNLQLIHQNVVAFLANQRQGTHKTKTRSEVRGGGRKPFPQKGTGRARSGSIRNPINRGGGITFGPSPRSYRKGLNKKMKLNALLSTFAYKINEKKLFVLKDFTNSKKFNKTKDALNLLNNLKLNKHSLLILDGADKHSIQTTNNIPNIRSLSSDLINAPAIARSEYIIITEKGLNNLIEKRLNKKLNIRISKTKQTKSKEGIDA</sequence>
<dbReference type="GO" id="GO:0003735">
    <property type="term" value="F:structural constituent of ribosome"/>
    <property type="evidence" value="ECO:0007669"/>
    <property type="project" value="InterPro"/>
</dbReference>
<dbReference type="HAMAP" id="MF_01328_B">
    <property type="entry name" value="Ribosomal_uL4_B"/>
    <property type="match status" value="1"/>
</dbReference>
<dbReference type="InterPro" id="IPR002136">
    <property type="entry name" value="Ribosomal_uL4"/>
</dbReference>
<dbReference type="GO" id="GO:0006412">
    <property type="term" value="P:translation"/>
    <property type="evidence" value="ECO:0007669"/>
    <property type="project" value="InterPro"/>
</dbReference>
<evidence type="ECO:0000256" key="4">
    <source>
        <dbReference type="SAM" id="MobiDB-lite"/>
    </source>
</evidence>
<dbReference type="EMBL" id="UINC01020008">
    <property type="protein sequence ID" value="SVA84433.1"/>
    <property type="molecule type" value="Genomic_DNA"/>
</dbReference>
<evidence type="ECO:0000256" key="1">
    <source>
        <dbReference type="ARBA" id="ARBA00010528"/>
    </source>
</evidence>
<proteinExistence type="inferred from homology"/>
<name>A0A381Z6N2_9ZZZZ</name>
<keyword evidence="3" id="KW-0687">Ribonucleoprotein</keyword>
<evidence type="ECO:0000313" key="5">
    <source>
        <dbReference type="EMBL" id="SVA84433.1"/>
    </source>
</evidence>
<organism evidence="5">
    <name type="scientific">marine metagenome</name>
    <dbReference type="NCBI Taxonomy" id="408172"/>
    <lineage>
        <taxon>unclassified sequences</taxon>
        <taxon>metagenomes</taxon>
        <taxon>ecological metagenomes</taxon>
    </lineage>
</organism>